<dbReference type="RefSeq" id="XP_003102023.2">
    <property type="nucleotide sequence ID" value="XM_003101975.2"/>
</dbReference>
<name>E3MPC3_CAERE</name>
<dbReference type="HOGENOM" id="CLU_1162086_0_0_1"/>
<dbReference type="EMBL" id="DS268462">
    <property type="protein sequence ID" value="EFP06356.1"/>
    <property type="molecule type" value="Genomic_DNA"/>
</dbReference>
<dbReference type="PROSITE" id="PS50222">
    <property type="entry name" value="EF_HAND_2"/>
    <property type="match status" value="1"/>
</dbReference>
<proteinExistence type="predicted"/>
<evidence type="ECO:0000313" key="6">
    <source>
        <dbReference type="EMBL" id="EFP06356.1"/>
    </source>
</evidence>
<evidence type="ECO:0000259" key="5">
    <source>
        <dbReference type="PROSITE" id="PS50222"/>
    </source>
</evidence>
<accession>E3MPC3</accession>
<dbReference type="GeneID" id="9813926"/>
<dbReference type="KEGG" id="crq:GCK72_026057"/>
<dbReference type="SUPFAM" id="SSF47473">
    <property type="entry name" value="EF-hand"/>
    <property type="match status" value="1"/>
</dbReference>
<feature type="domain" description="EF-hand" evidence="5">
    <location>
        <begin position="85"/>
        <end position="120"/>
    </location>
</feature>
<dbReference type="GO" id="GO:0005509">
    <property type="term" value="F:calcium ion binding"/>
    <property type="evidence" value="ECO:0007669"/>
    <property type="project" value="InterPro"/>
</dbReference>
<keyword evidence="1" id="KW-0479">Metal-binding</keyword>
<organism evidence="7">
    <name type="scientific">Caenorhabditis remanei</name>
    <name type="common">Caenorhabditis vulgaris</name>
    <dbReference type="NCBI Taxonomy" id="31234"/>
    <lineage>
        <taxon>Eukaryota</taxon>
        <taxon>Metazoa</taxon>
        <taxon>Ecdysozoa</taxon>
        <taxon>Nematoda</taxon>
        <taxon>Chromadorea</taxon>
        <taxon>Rhabditida</taxon>
        <taxon>Rhabditina</taxon>
        <taxon>Rhabditomorpha</taxon>
        <taxon>Rhabditoidea</taxon>
        <taxon>Rhabditidae</taxon>
        <taxon>Peloderinae</taxon>
        <taxon>Caenorhabditis</taxon>
    </lineage>
</organism>
<evidence type="ECO:0000256" key="3">
    <source>
        <dbReference type="ARBA" id="ARBA00022837"/>
    </source>
</evidence>
<dbReference type="Proteomes" id="UP000008281">
    <property type="component" value="Unassembled WGS sequence"/>
</dbReference>
<dbReference type="InterPro" id="IPR002048">
    <property type="entry name" value="EF_hand_dom"/>
</dbReference>
<dbReference type="CDD" id="cd00051">
    <property type="entry name" value="EFh"/>
    <property type="match status" value="1"/>
</dbReference>
<dbReference type="STRING" id="31234.E3MPC3"/>
<keyword evidence="7" id="KW-1185">Reference proteome</keyword>
<sequence>MNHSTESLNDGVTEEFKGLGVEDDKTALTTDNLEKFSGLQKSESSTRSSSMSLRSFSTSSRSSIRREYPSPPPYLFEKFPEFSREQIKVFVDSFYKFDKDQDCYLNFMEIKRFMESLGEAQTHLATIDLLKQLKKDKNGKFNLEEFIMLFRLATKTDAVSCLYVFKKLADSINVQEVGVKAAARFFEAKAEEAAGSKVTKGIPANVEAERLAELEKQQKLEEEKKAKKAKFQKLVQKFQ</sequence>
<feature type="coiled-coil region" evidence="4">
    <location>
        <begin position="204"/>
        <end position="237"/>
    </location>
</feature>
<dbReference type="InterPro" id="IPR011992">
    <property type="entry name" value="EF-hand-dom_pair"/>
</dbReference>
<dbReference type="OMA" id="EVKHTYR"/>
<reference evidence="6" key="1">
    <citation type="submission" date="2007-07" db="EMBL/GenBank/DDBJ databases">
        <title>PCAP assembly of the Caenorhabditis remanei genome.</title>
        <authorList>
            <consortium name="The Caenorhabditis remanei Sequencing Consortium"/>
            <person name="Wilson R.K."/>
        </authorList>
    </citation>
    <scope>NUCLEOTIDE SEQUENCE [LARGE SCALE GENOMIC DNA]</scope>
    <source>
        <strain evidence="6">PB4641</strain>
    </source>
</reference>
<evidence type="ECO:0000313" key="7">
    <source>
        <dbReference type="Proteomes" id="UP000008281"/>
    </source>
</evidence>
<gene>
    <name evidence="6" type="ORF">CRE_07575</name>
</gene>
<protein>
    <recommendedName>
        <fullName evidence="5">EF-hand domain-containing protein</fullName>
    </recommendedName>
</protein>
<dbReference type="CTD" id="9813926"/>
<keyword evidence="2" id="KW-0677">Repeat</keyword>
<dbReference type="InterPro" id="IPR040365">
    <property type="entry name" value="EFHD1/2"/>
</dbReference>
<dbReference type="AlphaFoldDB" id="E3MPC3"/>
<dbReference type="OrthoDB" id="6572480at2759"/>
<evidence type="ECO:0000256" key="1">
    <source>
        <dbReference type="ARBA" id="ARBA00022723"/>
    </source>
</evidence>
<dbReference type="Gene3D" id="1.10.238.10">
    <property type="entry name" value="EF-hand"/>
    <property type="match status" value="1"/>
</dbReference>
<dbReference type="PANTHER" id="PTHR13025:SF6">
    <property type="entry name" value="EF-HAND DOMAIN-CONTAINING PROTEIN-RELATED"/>
    <property type="match status" value="1"/>
</dbReference>
<dbReference type="PANTHER" id="PTHR13025">
    <property type="entry name" value="EF-HAND DOMAIN-CONTAINING PROTEIN D"/>
    <property type="match status" value="1"/>
</dbReference>
<keyword evidence="3" id="KW-0106">Calcium</keyword>
<evidence type="ECO:0000256" key="2">
    <source>
        <dbReference type="ARBA" id="ARBA00022737"/>
    </source>
</evidence>
<dbReference type="eggNOG" id="KOG0041">
    <property type="taxonomic scope" value="Eukaryota"/>
</dbReference>
<evidence type="ECO:0000256" key="4">
    <source>
        <dbReference type="SAM" id="Coils"/>
    </source>
</evidence>
<keyword evidence="4" id="KW-0175">Coiled coil</keyword>
<dbReference type="InParanoid" id="E3MPC3"/>